<reference evidence="2" key="1">
    <citation type="journal article" date="2017" name="Genome Biol.">
        <title>Comparative genomics reveals high biological diversity and specific adaptations in the industrially and medically important fungal genus Aspergillus.</title>
        <authorList>
            <person name="de Vries R.P."/>
            <person name="Riley R."/>
            <person name="Wiebenga A."/>
            <person name="Aguilar-Osorio G."/>
            <person name="Amillis S."/>
            <person name="Uchima C.A."/>
            <person name="Anderluh G."/>
            <person name="Asadollahi M."/>
            <person name="Askin M."/>
            <person name="Barry K."/>
            <person name="Battaglia E."/>
            <person name="Bayram O."/>
            <person name="Benocci T."/>
            <person name="Braus-Stromeyer S.A."/>
            <person name="Caldana C."/>
            <person name="Canovas D."/>
            <person name="Cerqueira G.C."/>
            <person name="Chen F."/>
            <person name="Chen W."/>
            <person name="Choi C."/>
            <person name="Clum A."/>
            <person name="Dos Santos R.A."/>
            <person name="Damasio A.R."/>
            <person name="Diallinas G."/>
            <person name="Emri T."/>
            <person name="Fekete E."/>
            <person name="Flipphi M."/>
            <person name="Freyberg S."/>
            <person name="Gallo A."/>
            <person name="Gournas C."/>
            <person name="Habgood R."/>
            <person name="Hainaut M."/>
            <person name="Harispe M.L."/>
            <person name="Henrissat B."/>
            <person name="Hilden K.S."/>
            <person name="Hope R."/>
            <person name="Hossain A."/>
            <person name="Karabika E."/>
            <person name="Karaffa L."/>
            <person name="Karanyi Z."/>
            <person name="Krasevec N."/>
            <person name="Kuo A."/>
            <person name="Kusch H."/>
            <person name="LaButti K."/>
            <person name="Lagendijk E.L."/>
            <person name="Lapidus A."/>
            <person name="Levasseur A."/>
            <person name="Lindquist E."/>
            <person name="Lipzen A."/>
            <person name="Logrieco A.F."/>
            <person name="MacCabe A."/>
            <person name="Maekelae M.R."/>
            <person name="Malavazi I."/>
            <person name="Melin P."/>
            <person name="Meyer V."/>
            <person name="Mielnichuk N."/>
            <person name="Miskei M."/>
            <person name="Molnar A.P."/>
            <person name="Mule G."/>
            <person name="Ngan C.Y."/>
            <person name="Orejas M."/>
            <person name="Orosz E."/>
            <person name="Ouedraogo J.P."/>
            <person name="Overkamp K.M."/>
            <person name="Park H.-S."/>
            <person name="Perrone G."/>
            <person name="Piumi F."/>
            <person name="Punt P.J."/>
            <person name="Ram A.F."/>
            <person name="Ramon A."/>
            <person name="Rauscher S."/>
            <person name="Record E."/>
            <person name="Riano-Pachon D.M."/>
            <person name="Robert V."/>
            <person name="Roehrig J."/>
            <person name="Ruller R."/>
            <person name="Salamov A."/>
            <person name="Salih N.S."/>
            <person name="Samson R.A."/>
            <person name="Sandor E."/>
            <person name="Sanguinetti M."/>
            <person name="Schuetze T."/>
            <person name="Sepcic K."/>
            <person name="Shelest E."/>
            <person name="Sherlock G."/>
            <person name="Sophianopoulou V."/>
            <person name="Squina F.M."/>
            <person name="Sun H."/>
            <person name="Susca A."/>
            <person name="Todd R.B."/>
            <person name="Tsang A."/>
            <person name="Unkles S.E."/>
            <person name="van de Wiele N."/>
            <person name="van Rossen-Uffink D."/>
            <person name="Oliveira J.V."/>
            <person name="Vesth T.C."/>
            <person name="Visser J."/>
            <person name="Yu J.-H."/>
            <person name="Zhou M."/>
            <person name="Andersen M.R."/>
            <person name="Archer D.B."/>
            <person name="Baker S.E."/>
            <person name="Benoit I."/>
            <person name="Brakhage A.A."/>
            <person name="Braus G.H."/>
            <person name="Fischer R."/>
            <person name="Frisvad J.C."/>
            <person name="Goldman G.H."/>
            <person name="Houbraken J."/>
            <person name="Oakley B."/>
            <person name="Pocsi I."/>
            <person name="Scazzocchio C."/>
            <person name="Seiboth B."/>
            <person name="vanKuyk P.A."/>
            <person name="Wortman J."/>
            <person name="Dyer P.S."/>
            <person name="Grigoriev I.V."/>
        </authorList>
    </citation>
    <scope>NUCLEOTIDE SEQUENCE [LARGE SCALE GENOMIC DNA]</scope>
    <source>
        <strain evidence="2">CBS 516.65</strain>
    </source>
</reference>
<dbReference type="Proteomes" id="UP000184300">
    <property type="component" value="Unassembled WGS sequence"/>
</dbReference>
<protein>
    <submittedName>
        <fullName evidence="1">Uncharacterized protein</fullName>
    </submittedName>
</protein>
<dbReference type="OrthoDB" id="76567at2759"/>
<keyword evidence="2" id="KW-1185">Reference proteome</keyword>
<sequence>MTYGRDLELSSPSKKRAKIERRVAVRKKQLEEGNTTDQFLDYKDVPEGEFGELVKHCTAALYSYNHATGDLAIKVMPSTAHDSAAGVIQDTIGTQIISINPRYQLDTLHTSIIRFGQWTKQADCSWGPENNGPTAVVETGLSESTTRSIGNARGWIESVGSTVNIAITVNIDTHQPFITICKWVYGARQSSVGLQSARQASPSAAIRTTVYFLDRQNNTMYLFY</sequence>
<dbReference type="AlphaFoldDB" id="A0A1L9VWZ9"/>
<evidence type="ECO:0000313" key="2">
    <source>
        <dbReference type="Proteomes" id="UP000184300"/>
    </source>
</evidence>
<evidence type="ECO:0000313" key="1">
    <source>
        <dbReference type="EMBL" id="OJJ88425.1"/>
    </source>
</evidence>
<dbReference type="RefSeq" id="XP_022405101.1">
    <property type="nucleotide sequence ID" value="XM_022548082.1"/>
</dbReference>
<organism evidence="1 2">
    <name type="scientific">Aspergillus glaucus CBS 516.65</name>
    <dbReference type="NCBI Taxonomy" id="1160497"/>
    <lineage>
        <taxon>Eukaryota</taxon>
        <taxon>Fungi</taxon>
        <taxon>Dikarya</taxon>
        <taxon>Ascomycota</taxon>
        <taxon>Pezizomycotina</taxon>
        <taxon>Eurotiomycetes</taxon>
        <taxon>Eurotiomycetidae</taxon>
        <taxon>Eurotiales</taxon>
        <taxon>Aspergillaceae</taxon>
        <taxon>Aspergillus</taxon>
        <taxon>Aspergillus subgen. Aspergillus</taxon>
    </lineage>
</organism>
<gene>
    <name evidence="1" type="ORF">ASPGLDRAFT_54484</name>
</gene>
<name>A0A1L9VWZ9_ASPGL</name>
<accession>A0A1L9VWZ9</accession>
<proteinExistence type="predicted"/>
<dbReference type="VEuPathDB" id="FungiDB:ASPGLDRAFT_54484"/>
<dbReference type="EMBL" id="KV878889">
    <property type="protein sequence ID" value="OJJ88425.1"/>
    <property type="molecule type" value="Genomic_DNA"/>
</dbReference>
<dbReference type="GeneID" id="34464343"/>